<proteinExistence type="predicted"/>
<reference evidence="1 2" key="1">
    <citation type="submission" date="2018-04" db="EMBL/GenBank/DDBJ databases">
        <title>Genome sequencing of Flavobacterium sp. HYN0059.</title>
        <authorList>
            <person name="Yi H."/>
            <person name="Baek C."/>
        </authorList>
    </citation>
    <scope>NUCLEOTIDE SEQUENCE [LARGE SCALE GENOMIC DNA]</scope>
    <source>
        <strain evidence="1 2">HYN0059</strain>
    </source>
</reference>
<gene>
    <name evidence="1" type="ORF">HYN59_07135</name>
</gene>
<organism evidence="1 2">
    <name type="scientific">Flavobacterium album</name>
    <dbReference type="NCBI Taxonomy" id="2175091"/>
    <lineage>
        <taxon>Bacteria</taxon>
        <taxon>Pseudomonadati</taxon>
        <taxon>Bacteroidota</taxon>
        <taxon>Flavobacteriia</taxon>
        <taxon>Flavobacteriales</taxon>
        <taxon>Flavobacteriaceae</taxon>
        <taxon>Flavobacterium</taxon>
    </lineage>
</organism>
<dbReference type="AlphaFoldDB" id="A0A2S1QWX9"/>
<sequence>MEIQKLKVKEKLKISAKTKIELLQAIANLMRQNIKGRYDEKILLYRQALEQYKNSPVVNVVSTSSSDEITAIMLFNKDKRFTITE</sequence>
<dbReference type="EMBL" id="CP029186">
    <property type="protein sequence ID" value="AWH84912.1"/>
    <property type="molecule type" value="Genomic_DNA"/>
</dbReference>
<keyword evidence="2" id="KW-1185">Reference proteome</keyword>
<evidence type="ECO:0000313" key="1">
    <source>
        <dbReference type="EMBL" id="AWH84912.1"/>
    </source>
</evidence>
<evidence type="ECO:0000313" key="2">
    <source>
        <dbReference type="Proteomes" id="UP000244929"/>
    </source>
</evidence>
<dbReference type="KEGG" id="falb:HYN59_07135"/>
<dbReference type="RefSeq" id="WP_108777618.1">
    <property type="nucleotide sequence ID" value="NZ_CP029186.1"/>
</dbReference>
<protein>
    <submittedName>
        <fullName evidence="1">Uncharacterized protein</fullName>
    </submittedName>
</protein>
<accession>A0A2S1QWX9</accession>
<name>A0A2S1QWX9_9FLAO</name>
<dbReference type="Proteomes" id="UP000244929">
    <property type="component" value="Chromosome"/>
</dbReference>